<dbReference type="Proteomes" id="UP000580797">
    <property type="component" value="Unassembled WGS sequence"/>
</dbReference>
<keyword evidence="2 5" id="KW-0227">DNA damage</keyword>
<evidence type="ECO:0000313" key="7">
    <source>
        <dbReference type="Proteomes" id="UP000580797"/>
    </source>
</evidence>
<dbReference type="AlphaFoldDB" id="A0A7W8TWL6"/>
<protein>
    <recommendedName>
        <fullName evidence="5">Putative 3-methyladenine DNA glycosylase</fullName>
        <ecNumber evidence="5">3.2.2.-</ecNumber>
    </recommendedName>
</protein>
<comment type="similarity">
    <text evidence="1 5">Belongs to the DNA glycosylase MPG family.</text>
</comment>
<evidence type="ECO:0000256" key="5">
    <source>
        <dbReference type="HAMAP-Rule" id="MF_00527"/>
    </source>
</evidence>
<dbReference type="HAMAP" id="MF_00527">
    <property type="entry name" value="3MGH"/>
    <property type="match status" value="1"/>
</dbReference>
<dbReference type="EC" id="3.2.2.-" evidence="5"/>
<dbReference type="NCBIfam" id="TIGR00567">
    <property type="entry name" value="3mg"/>
    <property type="match status" value="1"/>
</dbReference>
<dbReference type="PANTHER" id="PTHR10429">
    <property type="entry name" value="DNA-3-METHYLADENINE GLYCOSYLASE"/>
    <property type="match status" value="1"/>
</dbReference>
<accession>A0A7W8TWL6</accession>
<evidence type="ECO:0000256" key="2">
    <source>
        <dbReference type="ARBA" id="ARBA00022763"/>
    </source>
</evidence>
<keyword evidence="6" id="KW-0326">Glycosidase</keyword>
<dbReference type="InterPro" id="IPR036995">
    <property type="entry name" value="MPG_sf"/>
</dbReference>
<dbReference type="SUPFAM" id="SSF50486">
    <property type="entry name" value="FMT C-terminal domain-like"/>
    <property type="match status" value="1"/>
</dbReference>
<evidence type="ECO:0000256" key="3">
    <source>
        <dbReference type="ARBA" id="ARBA00022801"/>
    </source>
</evidence>
<keyword evidence="3 5" id="KW-0378">Hydrolase</keyword>
<proteinExistence type="inferred from homology"/>
<evidence type="ECO:0000313" key="6">
    <source>
        <dbReference type="EMBL" id="MBB5513388.1"/>
    </source>
</evidence>
<dbReference type="Gene3D" id="3.10.300.10">
    <property type="entry name" value="Methylpurine-DNA glycosylase (MPG)"/>
    <property type="match status" value="1"/>
</dbReference>
<dbReference type="GO" id="GO:0003905">
    <property type="term" value="F:alkylbase DNA N-glycosylase activity"/>
    <property type="evidence" value="ECO:0007669"/>
    <property type="project" value="InterPro"/>
</dbReference>
<dbReference type="RefSeq" id="WP_183665688.1">
    <property type="nucleotide sequence ID" value="NZ_BAAARH010000002.1"/>
</dbReference>
<dbReference type="GO" id="GO:0003677">
    <property type="term" value="F:DNA binding"/>
    <property type="evidence" value="ECO:0007669"/>
    <property type="project" value="InterPro"/>
</dbReference>
<dbReference type="Pfam" id="PF02245">
    <property type="entry name" value="Pur_DNA_glyco"/>
    <property type="match status" value="1"/>
</dbReference>
<dbReference type="CDD" id="cd00540">
    <property type="entry name" value="AAG"/>
    <property type="match status" value="1"/>
</dbReference>
<dbReference type="InterPro" id="IPR003180">
    <property type="entry name" value="MPG"/>
</dbReference>
<dbReference type="EMBL" id="JACHDR010000001">
    <property type="protein sequence ID" value="MBB5513388.1"/>
    <property type="molecule type" value="Genomic_DNA"/>
</dbReference>
<reference evidence="6 7" key="1">
    <citation type="submission" date="2020-08" db="EMBL/GenBank/DDBJ databases">
        <title>Sequencing the genomes of 1000 actinobacteria strains.</title>
        <authorList>
            <person name="Klenk H.-P."/>
        </authorList>
    </citation>
    <scope>NUCLEOTIDE SEQUENCE [LARGE SCALE GENOMIC DNA]</scope>
    <source>
        <strain evidence="6 7">DSM 105783</strain>
    </source>
</reference>
<dbReference type="NCBIfam" id="NF002003">
    <property type="entry name" value="PRK00802.1-3"/>
    <property type="match status" value="1"/>
</dbReference>
<dbReference type="GO" id="GO:0006284">
    <property type="term" value="P:base-excision repair"/>
    <property type="evidence" value="ECO:0007669"/>
    <property type="project" value="InterPro"/>
</dbReference>
<sequence>MISGNGSLDFLNERASLVAPQLLGWRLRHTNAEGTVVVELTETEAYEGEIDPASHAYRGLTARTEAMFGPTGRLYMYRSYGNHWACNIVAHTPEGSGGVLLRAGKVVEGLELAHARRERVPRKQTVPRKVALTDAQLARGPGNLAQALGLNLEHYGAVINTEIGADNGSQLGTSTSSASGAVVSLECPEAASSYSQISSGPRVGVSQAADWPWRFWIDGEPSVTAYRRNPRA</sequence>
<gene>
    <name evidence="6" type="ORF">HD598_002075</name>
</gene>
<dbReference type="PANTHER" id="PTHR10429:SF0">
    <property type="entry name" value="DNA-3-METHYLADENINE GLYCOSYLASE"/>
    <property type="match status" value="1"/>
</dbReference>
<keyword evidence="4 5" id="KW-0234">DNA repair</keyword>
<evidence type="ECO:0000256" key="1">
    <source>
        <dbReference type="ARBA" id="ARBA00009232"/>
    </source>
</evidence>
<evidence type="ECO:0000256" key="4">
    <source>
        <dbReference type="ARBA" id="ARBA00023204"/>
    </source>
</evidence>
<organism evidence="6 7">
    <name type="scientific">Neomicrococcus aestuarii</name>
    <dbReference type="NCBI Taxonomy" id="556325"/>
    <lineage>
        <taxon>Bacteria</taxon>
        <taxon>Bacillati</taxon>
        <taxon>Actinomycetota</taxon>
        <taxon>Actinomycetes</taxon>
        <taxon>Micrococcales</taxon>
        <taxon>Micrococcaceae</taxon>
        <taxon>Neomicrococcus</taxon>
    </lineage>
</organism>
<comment type="caution">
    <text evidence="6">The sequence shown here is derived from an EMBL/GenBank/DDBJ whole genome shotgun (WGS) entry which is preliminary data.</text>
</comment>
<dbReference type="InterPro" id="IPR011034">
    <property type="entry name" value="Formyl_transferase-like_C_sf"/>
</dbReference>
<name>A0A7W8TWL6_9MICC</name>